<dbReference type="Proteomes" id="UP000000593">
    <property type="component" value="Chromosome 1"/>
</dbReference>
<evidence type="ECO:0000313" key="3">
    <source>
        <dbReference type="Proteomes" id="UP000000593"/>
    </source>
</evidence>
<dbReference type="HOGENOM" id="CLU_472383_0_0_6"/>
<evidence type="ECO:0000313" key="2">
    <source>
        <dbReference type="EMBL" id="CAG20034.1"/>
    </source>
</evidence>
<dbReference type="InterPro" id="IPR009492">
    <property type="entry name" value="TniQ"/>
</dbReference>
<keyword evidence="3" id="KW-1185">Reference proteome</keyword>
<dbReference type="Pfam" id="PF06527">
    <property type="entry name" value="TniQ"/>
    <property type="match status" value="1"/>
</dbReference>
<evidence type="ECO:0000259" key="1">
    <source>
        <dbReference type="Pfam" id="PF06527"/>
    </source>
</evidence>
<reference evidence="3" key="1">
    <citation type="journal article" date="2005" name="Science">
        <title>Life at depth: Photobacterium profundum genome sequence and expression analysis.</title>
        <authorList>
            <person name="Vezzi A."/>
            <person name="Campanaro S."/>
            <person name="D'Angelo M."/>
            <person name="Simonato F."/>
            <person name="Vitulo N."/>
            <person name="Lauro F.M."/>
            <person name="Cestaro A."/>
            <person name="Malacrida G."/>
            <person name="Simionati B."/>
            <person name="Cannata N."/>
            <person name="Romualdi C."/>
            <person name="Bartlett D.H."/>
            <person name="Valle G."/>
        </authorList>
    </citation>
    <scope>NUCLEOTIDE SEQUENCE [LARGE SCALE GENOMIC DNA]</scope>
    <source>
        <strain evidence="3">ATCC BAA-1253 / SS9</strain>
    </source>
</reference>
<dbReference type="STRING" id="298386.PBPRA1623"/>
<name>Q6LRP2_PHOPR</name>
<gene>
    <name evidence="2" type="ordered locus">PBPRA1623</name>
</gene>
<protein>
    <recommendedName>
        <fullName evidence="1">TniQ domain-containing protein</fullName>
    </recommendedName>
</protein>
<accession>Q6LRP2</accession>
<dbReference type="EMBL" id="CR378668">
    <property type="protein sequence ID" value="CAG20034.1"/>
    <property type="molecule type" value="Genomic_DNA"/>
</dbReference>
<dbReference type="AlphaFoldDB" id="Q6LRP2"/>
<organism evidence="2 3">
    <name type="scientific">Photobacterium profundum (strain SS9)</name>
    <dbReference type="NCBI Taxonomy" id="298386"/>
    <lineage>
        <taxon>Bacteria</taxon>
        <taxon>Pseudomonadati</taxon>
        <taxon>Pseudomonadota</taxon>
        <taxon>Gammaproteobacteria</taxon>
        <taxon>Vibrionales</taxon>
        <taxon>Vibrionaceae</taxon>
        <taxon>Photobacterium</taxon>
    </lineage>
</organism>
<dbReference type="KEGG" id="ppr:PBPRA1623"/>
<proteinExistence type="predicted"/>
<feature type="domain" description="TniQ" evidence="1">
    <location>
        <begin position="14"/>
        <end position="141"/>
    </location>
</feature>
<sequence>MMELGSRDEYSLAIRYQPMAGESVKSFLLRLAKVNACSFKELATFLGINARDKTKFTPGSPSEQQVYESLVKALNVSHKGLHERLRTPEMKELWVPNVKGTSEMKIRGVRLCVSCLSESLYHRQAWQHAMYCVCPKHNEQLIEVCPNCDLVLEIETCIGGRCSHCASAVAGWQTCSVDIPTWQQQVLQGSESRTLLVVLLKMAMIAVRPTDLFPSDIRVSDMRINELKTLMDKAWVLLHSGSARTALKEALLLRWSGVAEVFGDALPLTLYRESQQLALGSALSGTIELVPSVFDTKARMLEIVKSTKRFALRLEGEKTSELIQESQLLWQLGGVKPRALKQLKEAGIFTQVNPDSARKDALFRLEDVAAKVSELETSESVIDGYVPYEELVPSACKFIVGLDEGNVLVDIFKQDLPAFLLITKTGTTIDQLFVDREAFYRKYHESEMFKHQTIPVTYLPSFFGTKMPNVEVLLATKFTRDIIDFNSLEDGFHIPTHYLKQIHDDFLILNKWAHTHKKSKTKCLCVLKSAKLEPLVRVNEKNCTSFEIYPKSAEQILFDRYDELAPNYTGKKKRRTK</sequence>